<keyword evidence="1" id="KW-0479">Metal-binding</keyword>
<comment type="caution">
    <text evidence="2">The sequence shown here is derived from an EMBL/GenBank/DDBJ whole genome shotgun (WGS) entry which is preliminary data.</text>
</comment>
<dbReference type="InterPro" id="IPR052170">
    <property type="entry name" value="M29_Exopeptidase"/>
</dbReference>
<proteinExistence type="predicted"/>
<dbReference type="GO" id="GO:0046872">
    <property type="term" value="F:metal ion binding"/>
    <property type="evidence" value="ECO:0007669"/>
    <property type="project" value="UniProtKB-KW"/>
</dbReference>
<gene>
    <name evidence="2" type="ORF">F4Y42_19675</name>
</gene>
<dbReference type="Pfam" id="PF26233">
    <property type="entry name" value="NicX"/>
    <property type="match status" value="1"/>
</dbReference>
<sequence>MRMQDFSVSYHAATELVGPFRDVLEGCKLNSDETLLLFTDTRFNPAYPAAFMAAGQEIGAEVIQMTVPSTLPEISSAYIRDAWKAADLVIGMSRVQWLYSRAHDEARQSGTRALMVVEPIEVLRRLSPNDDVRRRGRAGVPVLSAAKEMRITSKNGTDFVVNKEGREAYTLYSLADEPGKWDHWPQGLVTFFAAPGQGNGTIVVDPGTVYLKFRRHSTEPVKLTVREGSIVKFEGGTEARLLEDWFAQWNDPRSYELAHVGWGTEHRADWNVIGMDSEAYYANFLIAFGRNIFWPVGGDNDVESHWDFCCLNHDIYIDDQVVVENGTIVPENLK</sequence>
<dbReference type="PANTHER" id="PTHR34448">
    <property type="entry name" value="AMINOPEPTIDASE"/>
    <property type="match status" value="1"/>
</dbReference>
<evidence type="ECO:0008006" key="3">
    <source>
        <dbReference type="Google" id="ProtNLM"/>
    </source>
</evidence>
<accession>A0A6B0YYD3</accession>
<evidence type="ECO:0000256" key="1">
    <source>
        <dbReference type="ARBA" id="ARBA00022723"/>
    </source>
</evidence>
<dbReference type="InterPro" id="IPR058739">
    <property type="entry name" value="NicX"/>
</dbReference>
<dbReference type="SUPFAM" id="SSF144052">
    <property type="entry name" value="Thermophilic metalloprotease-like"/>
    <property type="match status" value="1"/>
</dbReference>
<dbReference type="EMBL" id="VXRG01000167">
    <property type="protein sequence ID" value="MXY95663.1"/>
    <property type="molecule type" value="Genomic_DNA"/>
</dbReference>
<dbReference type="AlphaFoldDB" id="A0A6B0YYD3"/>
<protein>
    <recommendedName>
        <fullName evidence="3">Leucyl aminopeptidase</fullName>
    </recommendedName>
</protein>
<reference evidence="2" key="1">
    <citation type="submission" date="2019-09" db="EMBL/GenBank/DDBJ databases">
        <title>Characterisation of the sponge microbiome using genome-centric metagenomics.</title>
        <authorList>
            <person name="Engelberts J.P."/>
            <person name="Robbins S.J."/>
            <person name="De Goeij J.M."/>
            <person name="Aranda M."/>
            <person name="Bell S.C."/>
            <person name="Webster N.S."/>
        </authorList>
    </citation>
    <scope>NUCLEOTIDE SEQUENCE</scope>
    <source>
        <strain evidence="2">SB0664_bin_27</strain>
    </source>
</reference>
<name>A0A6B0YYD3_9CHLR</name>
<organism evidence="2">
    <name type="scientific">Caldilineaceae bacterium SB0664_bin_27</name>
    <dbReference type="NCBI Taxonomy" id="2605260"/>
    <lineage>
        <taxon>Bacteria</taxon>
        <taxon>Bacillati</taxon>
        <taxon>Chloroflexota</taxon>
        <taxon>Caldilineae</taxon>
        <taxon>Caldilineales</taxon>
        <taxon>Caldilineaceae</taxon>
    </lineage>
</organism>
<evidence type="ECO:0000313" key="2">
    <source>
        <dbReference type="EMBL" id="MXY95663.1"/>
    </source>
</evidence>
<dbReference type="PANTHER" id="PTHR34448:SF1">
    <property type="entry name" value="BLL6088 PROTEIN"/>
    <property type="match status" value="1"/>
</dbReference>